<dbReference type="EMBL" id="CP017448">
    <property type="protein sequence ID" value="AOV16317.1"/>
    <property type="molecule type" value="Genomic_DNA"/>
</dbReference>
<reference evidence="1 2" key="1">
    <citation type="submission" date="2016-09" db="EMBL/GenBank/DDBJ databases">
        <title>Acidihalobacter prosperus V6 (DSM14174).</title>
        <authorList>
            <person name="Khaleque H.N."/>
            <person name="Ramsay J.P."/>
            <person name="Murphy R.J.T."/>
            <person name="Kaksonen A.H."/>
            <person name="Boxall N.J."/>
            <person name="Watkin E.L.J."/>
        </authorList>
    </citation>
    <scope>NUCLEOTIDE SEQUENCE [LARGE SCALE GENOMIC DNA]</scope>
    <source>
        <strain evidence="1 2">V6</strain>
    </source>
</reference>
<gene>
    <name evidence="1" type="ORF">BJI67_03845</name>
</gene>
<dbReference type="InterPro" id="IPR008972">
    <property type="entry name" value="Cupredoxin"/>
</dbReference>
<protein>
    <submittedName>
        <fullName evidence="1">Uncharacterized protein</fullName>
    </submittedName>
</protein>
<evidence type="ECO:0000313" key="1">
    <source>
        <dbReference type="EMBL" id="AOV16317.1"/>
    </source>
</evidence>
<dbReference type="SUPFAM" id="SSF49503">
    <property type="entry name" value="Cupredoxins"/>
    <property type="match status" value="1"/>
</dbReference>
<organism evidence="1 2">
    <name type="scientific">Acidihalobacter aeolianus</name>
    <dbReference type="NCBI Taxonomy" id="2792603"/>
    <lineage>
        <taxon>Bacteria</taxon>
        <taxon>Pseudomonadati</taxon>
        <taxon>Pseudomonadota</taxon>
        <taxon>Gammaproteobacteria</taxon>
        <taxon>Chromatiales</taxon>
        <taxon>Ectothiorhodospiraceae</taxon>
        <taxon>Acidihalobacter</taxon>
    </lineage>
</organism>
<dbReference type="KEGG" id="aaeo:BJI67_03845"/>
<evidence type="ECO:0000313" key="2">
    <source>
        <dbReference type="Proteomes" id="UP000095342"/>
    </source>
</evidence>
<keyword evidence="2" id="KW-1185">Reference proteome</keyword>
<dbReference type="AlphaFoldDB" id="A0A1D8K5S8"/>
<name>A0A1D8K5S8_9GAMM</name>
<accession>A0A1D8K5S8</accession>
<proteinExistence type="predicted"/>
<sequence length="267" mass="30338">MVAPDGLGFDVMNVQLVLGTHLRFDNSGRKTLKVDIDTWRGIRVRQLSVPAHGTAEWTPEHYGVYDYFNAGTTDFSGVKIDDGRGGKVYQVVARHRSANFPDPGYGVVVVTNRRGGGIPLSADYGSAEVPDPRQGRTVHAFMDRPRAWMEISSYTMTFKPWVLVVRAGQPIGLYNEDGMNHAFFPGSYPVMYDDRGHLRWYRDHFRGFVLHKDGGHRVVRFYRPGVHHVFCILHASPWRHTYRPHRMAGNFPYVMDAVIVVEPRPSV</sequence>
<dbReference type="Proteomes" id="UP000095342">
    <property type="component" value="Chromosome"/>
</dbReference>